<feature type="non-terminal residue" evidence="1">
    <location>
        <position position="100"/>
    </location>
</feature>
<feature type="non-terminal residue" evidence="1">
    <location>
        <position position="1"/>
    </location>
</feature>
<reference evidence="1" key="2">
    <citation type="submission" date="2016-06" db="EMBL/GenBank/DDBJ databases">
        <title>The genome of a short-lived fish provides insights into sex chromosome evolution and the genetic control of aging.</title>
        <authorList>
            <person name="Reichwald K."/>
            <person name="Felder M."/>
            <person name="Petzold A."/>
            <person name="Koch P."/>
            <person name="Groth M."/>
            <person name="Platzer M."/>
        </authorList>
    </citation>
    <scope>NUCLEOTIDE SEQUENCE</scope>
    <source>
        <tissue evidence="1">Brain</tissue>
    </source>
</reference>
<dbReference type="AlphaFoldDB" id="A0A1A8C4L4"/>
<reference evidence="1" key="1">
    <citation type="submission" date="2016-05" db="EMBL/GenBank/DDBJ databases">
        <authorList>
            <person name="Lavstsen T."/>
            <person name="Jespersen J.S."/>
        </authorList>
    </citation>
    <scope>NUCLEOTIDE SEQUENCE</scope>
    <source>
        <tissue evidence="1">Brain</tissue>
    </source>
</reference>
<protein>
    <submittedName>
        <fullName evidence="1">Uncharacterized protein</fullName>
    </submittedName>
</protein>
<name>A0A1A8C4L4_NOTKA</name>
<evidence type="ECO:0000313" key="1">
    <source>
        <dbReference type="EMBL" id="SBP73786.1"/>
    </source>
</evidence>
<proteinExistence type="predicted"/>
<gene>
    <name evidence="1" type="primary">Nfu_g_1_011700</name>
</gene>
<accession>A0A1A8C4L4</accession>
<sequence length="100" mass="11504">EQSPGVAFIGGNQSRVESRFCMFNRVQVLKQMSFVHFFVFCKTSLFMEAFELTSFGFHLSEFRGKPGGRVSKGDGHSFDRGKRIQDIVECEVIMRNKMVR</sequence>
<organism evidence="1">
    <name type="scientific">Nothobranchius kadleci</name>
    <name type="common">African annual killifish</name>
    <dbReference type="NCBI Taxonomy" id="1051664"/>
    <lineage>
        <taxon>Eukaryota</taxon>
        <taxon>Metazoa</taxon>
        <taxon>Chordata</taxon>
        <taxon>Craniata</taxon>
        <taxon>Vertebrata</taxon>
        <taxon>Euteleostomi</taxon>
        <taxon>Actinopterygii</taxon>
        <taxon>Neopterygii</taxon>
        <taxon>Teleostei</taxon>
        <taxon>Neoteleostei</taxon>
        <taxon>Acanthomorphata</taxon>
        <taxon>Ovalentaria</taxon>
        <taxon>Atherinomorphae</taxon>
        <taxon>Cyprinodontiformes</taxon>
        <taxon>Nothobranchiidae</taxon>
        <taxon>Nothobranchius</taxon>
    </lineage>
</organism>
<dbReference type="EMBL" id="HADZ01009845">
    <property type="protein sequence ID" value="SBP73786.1"/>
    <property type="molecule type" value="Transcribed_RNA"/>
</dbReference>